<evidence type="ECO:0000313" key="14">
    <source>
        <dbReference type="EMBL" id="HIX65697.1"/>
    </source>
</evidence>
<comment type="subcellular location">
    <subcellularLocation>
        <location evidence="2">Cell membrane</location>
        <topology evidence="2">Multi-pass membrane protein</topology>
    </subcellularLocation>
</comment>
<feature type="transmembrane region" description="Helical" evidence="13">
    <location>
        <begin position="138"/>
        <end position="155"/>
    </location>
</feature>
<name>A0A9D2B819_9FIRM</name>
<evidence type="ECO:0000256" key="12">
    <source>
        <dbReference type="ARBA" id="ARBA00031636"/>
    </source>
</evidence>
<evidence type="ECO:0000256" key="9">
    <source>
        <dbReference type="ARBA" id="ARBA00022989"/>
    </source>
</evidence>
<dbReference type="NCBIfam" id="TIGR00797">
    <property type="entry name" value="matE"/>
    <property type="match status" value="1"/>
</dbReference>
<reference evidence="14" key="1">
    <citation type="journal article" date="2021" name="PeerJ">
        <title>Extensive microbial diversity within the chicken gut microbiome revealed by metagenomics and culture.</title>
        <authorList>
            <person name="Gilroy R."/>
            <person name="Ravi A."/>
            <person name="Getino M."/>
            <person name="Pursley I."/>
            <person name="Horton D.L."/>
            <person name="Alikhan N.F."/>
            <person name="Baker D."/>
            <person name="Gharbi K."/>
            <person name="Hall N."/>
            <person name="Watson M."/>
            <person name="Adriaenssens E.M."/>
            <person name="Foster-Nyarko E."/>
            <person name="Jarju S."/>
            <person name="Secka A."/>
            <person name="Antonio M."/>
            <person name="Oren A."/>
            <person name="Chaudhuri R.R."/>
            <person name="La Ragione R."/>
            <person name="Hildebrand F."/>
            <person name="Pallen M.J."/>
        </authorList>
    </citation>
    <scope>NUCLEOTIDE SEQUENCE</scope>
    <source>
        <strain evidence="14">CHK188-5543</strain>
    </source>
</reference>
<dbReference type="EMBL" id="DXES01000121">
    <property type="protein sequence ID" value="HIX65697.1"/>
    <property type="molecule type" value="Genomic_DNA"/>
</dbReference>
<organism evidence="14 15">
    <name type="scientific">Candidatus Anaerotruncus excrementipullorum</name>
    <dbReference type="NCBI Taxonomy" id="2838465"/>
    <lineage>
        <taxon>Bacteria</taxon>
        <taxon>Bacillati</taxon>
        <taxon>Bacillota</taxon>
        <taxon>Clostridia</taxon>
        <taxon>Eubacteriales</taxon>
        <taxon>Oscillospiraceae</taxon>
        <taxon>Anaerotruncus</taxon>
    </lineage>
</organism>
<accession>A0A9D2B819</accession>
<protein>
    <recommendedName>
        <fullName evidence="4">Probable multidrug resistance protein NorM</fullName>
    </recommendedName>
    <alternativeName>
        <fullName evidence="12">Multidrug-efflux transporter</fullName>
    </alternativeName>
</protein>
<keyword evidence="5" id="KW-0813">Transport</keyword>
<dbReference type="InterPro" id="IPR048279">
    <property type="entry name" value="MdtK-like"/>
</dbReference>
<evidence type="ECO:0000256" key="10">
    <source>
        <dbReference type="ARBA" id="ARBA00023065"/>
    </source>
</evidence>
<dbReference type="GO" id="GO:0042910">
    <property type="term" value="F:xenobiotic transmembrane transporter activity"/>
    <property type="evidence" value="ECO:0007669"/>
    <property type="project" value="InterPro"/>
</dbReference>
<comment type="function">
    <text evidence="1">Multidrug efflux pump.</text>
</comment>
<gene>
    <name evidence="14" type="ORF">H9736_05550</name>
</gene>
<keyword evidence="7" id="KW-1003">Cell membrane</keyword>
<evidence type="ECO:0000256" key="5">
    <source>
        <dbReference type="ARBA" id="ARBA00022448"/>
    </source>
</evidence>
<feature type="transmembrane region" description="Helical" evidence="13">
    <location>
        <begin position="176"/>
        <end position="195"/>
    </location>
</feature>
<dbReference type="InterPro" id="IPR050222">
    <property type="entry name" value="MATE_MdtK"/>
</dbReference>
<feature type="transmembrane region" description="Helical" evidence="13">
    <location>
        <begin position="243"/>
        <end position="269"/>
    </location>
</feature>
<feature type="transmembrane region" description="Helical" evidence="13">
    <location>
        <begin position="362"/>
        <end position="386"/>
    </location>
</feature>
<feature type="transmembrane region" description="Helical" evidence="13">
    <location>
        <begin position="421"/>
        <end position="442"/>
    </location>
</feature>
<evidence type="ECO:0000256" key="4">
    <source>
        <dbReference type="ARBA" id="ARBA00020268"/>
    </source>
</evidence>
<dbReference type="PANTHER" id="PTHR43298">
    <property type="entry name" value="MULTIDRUG RESISTANCE PROTEIN NORM-RELATED"/>
    <property type="match status" value="1"/>
</dbReference>
<keyword evidence="6" id="KW-0050">Antiport</keyword>
<proteinExistence type="inferred from homology"/>
<comment type="caution">
    <text evidence="14">The sequence shown here is derived from an EMBL/GenBank/DDBJ whole genome shotgun (WGS) entry which is preliminary data.</text>
</comment>
<feature type="transmembrane region" description="Helical" evidence="13">
    <location>
        <begin position="100"/>
        <end position="118"/>
    </location>
</feature>
<comment type="similarity">
    <text evidence="3">Belongs to the multi antimicrobial extrusion (MATE) (TC 2.A.66.1) family.</text>
</comment>
<dbReference type="GO" id="GO:0005886">
    <property type="term" value="C:plasma membrane"/>
    <property type="evidence" value="ECO:0007669"/>
    <property type="project" value="UniProtKB-SubCell"/>
</dbReference>
<feature type="transmembrane region" description="Helical" evidence="13">
    <location>
        <begin position="59"/>
        <end position="80"/>
    </location>
</feature>
<dbReference type="GO" id="GO:0015297">
    <property type="term" value="F:antiporter activity"/>
    <property type="evidence" value="ECO:0007669"/>
    <property type="project" value="UniProtKB-KW"/>
</dbReference>
<evidence type="ECO:0000256" key="13">
    <source>
        <dbReference type="SAM" id="Phobius"/>
    </source>
</evidence>
<dbReference type="AlphaFoldDB" id="A0A9D2B819"/>
<evidence type="ECO:0000256" key="8">
    <source>
        <dbReference type="ARBA" id="ARBA00022692"/>
    </source>
</evidence>
<evidence type="ECO:0000256" key="2">
    <source>
        <dbReference type="ARBA" id="ARBA00004651"/>
    </source>
</evidence>
<keyword evidence="8 13" id="KW-0812">Transmembrane</keyword>
<evidence type="ECO:0000256" key="11">
    <source>
        <dbReference type="ARBA" id="ARBA00023136"/>
    </source>
</evidence>
<keyword evidence="9 13" id="KW-1133">Transmembrane helix</keyword>
<dbReference type="InterPro" id="IPR002528">
    <property type="entry name" value="MATE_fam"/>
</dbReference>
<evidence type="ECO:0000256" key="3">
    <source>
        <dbReference type="ARBA" id="ARBA00010199"/>
    </source>
</evidence>
<sequence>MEEQRRENKMGVQPVGKLLISMSLPVMVSMLVQALYNIVDSIFVAQLSENALRAVSLAFPVQNLIIAVGVGTGVGINSLVSRRLGERRFEEANKAAENGVFLGVCSWLVFAVLGLLFSRPFFQLFTTNQEVIQMGVDYLVVCTVFSFGSFLQLVTERILQATGITIYNMITQGTGAIINIIFDPIFIFGYFGVPAMGVKGAAIATVMGQIVAMILGFVFNYYKNVEVRMNFRGFRPDGRIIRDIYRVGLPSIVMQSIATPMTMGINKILTGLNEVAVSVFGVYFKLQSFVFMPVFGLTNGMVPIVAYNYGARHRDRILGTIRHALCYSVGIMVVGILVFQLVPDRLLLLFDSSEDQQLLTLGIPALRIISISFPLAGVGIIFSSVFQAVGNGVLSLIMSLVRQLVVILPVAWLLARWAGLGAVWFAFPFAELFSVGLAVLMFRSFYQNRIRSLGTAQNNL</sequence>
<evidence type="ECO:0000256" key="7">
    <source>
        <dbReference type="ARBA" id="ARBA00022475"/>
    </source>
</evidence>
<keyword evidence="11 13" id="KW-0472">Membrane</keyword>
<feature type="transmembrane region" description="Helical" evidence="13">
    <location>
        <begin position="289"/>
        <end position="309"/>
    </location>
</feature>
<dbReference type="CDD" id="cd13144">
    <property type="entry name" value="MATE_like_4"/>
    <property type="match status" value="1"/>
</dbReference>
<dbReference type="Pfam" id="PF01554">
    <property type="entry name" value="MatE"/>
    <property type="match status" value="2"/>
</dbReference>
<keyword evidence="10" id="KW-0406">Ion transport</keyword>
<dbReference type="GO" id="GO:0006811">
    <property type="term" value="P:monoatomic ion transport"/>
    <property type="evidence" value="ECO:0007669"/>
    <property type="project" value="UniProtKB-KW"/>
</dbReference>
<feature type="transmembrane region" description="Helical" evidence="13">
    <location>
        <begin position="393"/>
        <end position="415"/>
    </location>
</feature>
<reference evidence="14" key="2">
    <citation type="submission" date="2021-04" db="EMBL/GenBank/DDBJ databases">
        <authorList>
            <person name="Gilroy R."/>
        </authorList>
    </citation>
    <scope>NUCLEOTIDE SEQUENCE</scope>
    <source>
        <strain evidence="14">CHK188-5543</strain>
    </source>
</reference>
<feature type="transmembrane region" description="Helical" evidence="13">
    <location>
        <begin position="20"/>
        <end position="39"/>
    </location>
</feature>
<evidence type="ECO:0000256" key="6">
    <source>
        <dbReference type="ARBA" id="ARBA00022449"/>
    </source>
</evidence>
<evidence type="ECO:0000313" key="15">
    <source>
        <dbReference type="Proteomes" id="UP000886800"/>
    </source>
</evidence>
<dbReference type="PIRSF" id="PIRSF006603">
    <property type="entry name" value="DinF"/>
    <property type="match status" value="1"/>
</dbReference>
<feature type="transmembrane region" description="Helical" evidence="13">
    <location>
        <begin position="321"/>
        <end position="342"/>
    </location>
</feature>
<dbReference type="Proteomes" id="UP000886800">
    <property type="component" value="Unassembled WGS sequence"/>
</dbReference>
<feature type="transmembrane region" description="Helical" evidence="13">
    <location>
        <begin position="201"/>
        <end position="222"/>
    </location>
</feature>
<evidence type="ECO:0000256" key="1">
    <source>
        <dbReference type="ARBA" id="ARBA00003408"/>
    </source>
</evidence>
<dbReference type="PANTHER" id="PTHR43298:SF2">
    <property type="entry name" value="FMN_FAD EXPORTER YEEO-RELATED"/>
    <property type="match status" value="1"/>
</dbReference>